<feature type="domain" description="DUF6443" evidence="2">
    <location>
        <begin position="45"/>
        <end position="164"/>
    </location>
</feature>
<protein>
    <submittedName>
        <fullName evidence="3">RHS repeat-associated core domain-containing protein</fullName>
    </submittedName>
</protein>
<dbReference type="NCBIfam" id="TIGR03696">
    <property type="entry name" value="Rhs_assc_core"/>
    <property type="match status" value="1"/>
</dbReference>
<proteinExistence type="predicted"/>
<gene>
    <name evidence="3" type="ORF">HHL20_05095</name>
</gene>
<feature type="signal peptide" evidence="1">
    <location>
        <begin position="1"/>
        <end position="32"/>
    </location>
</feature>
<dbReference type="InterPro" id="IPR045619">
    <property type="entry name" value="DUF6443"/>
</dbReference>
<dbReference type="EMBL" id="JABBGF010000001">
    <property type="protein sequence ID" value="NML56715.1"/>
    <property type="molecule type" value="Genomic_DNA"/>
</dbReference>
<evidence type="ECO:0000313" key="4">
    <source>
        <dbReference type="Proteomes" id="UP000552615"/>
    </source>
</evidence>
<accession>A0A7Y0A4U3</accession>
<evidence type="ECO:0000256" key="1">
    <source>
        <dbReference type="SAM" id="SignalP"/>
    </source>
</evidence>
<evidence type="ECO:0000313" key="3">
    <source>
        <dbReference type="EMBL" id="NML56715.1"/>
    </source>
</evidence>
<name>A0A7Y0A4U3_9FLAO</name>
<dbReference type="AlphaFoldDB" id="A0A7Y0A4U3"/>
<comment type="caution">
    <text evidence="3">The sequence shown here is derived from an EMBL/GenBank/DDBJ whole genome shotgun (WGS) entry which is preliminary data.</text>
</comment>
<dbReference type="InterPro" id="IPR050708">
    <property type="entry name" value="T6SS_VgrG/RHS"/>
</dbReference>
<dbReference type="Proteomes" id="UP000552615">
    <property type="component" value="Unassembled WGS sequence"/>
</dbReference>
<dbReference type="RefSeq" id="WP_169230091.1">
    <property type="nucleotide sequence ID" value="NZ_JABBGF010000001.1"/>
</dbReference>
<sequence>MKKDISIYNLQSIKKYISLLALALASVYHAQALPTSTENYIYTKVYLSEDGSKKSETVQYFDGLGRPKQVIQVKATPQGQDLVTPIVYDNLGRQSQSVLPVPVPTANLGIQNISVASANSYYGVANAYSEQKFEASPIGRVLEAAAPGADWAMGTGHTQKMQYSVNKTTDKVKKYTITNTWQNTVTVSSLPAVSFYSEKVLTKTSGTDEDGQTTIEFKNERGQTVLVRKPLNSQTNADTYYVYNDYGHLIYVISPKADEQISLNNNTVTQKILDDLCYQYVYDNKHRMVEKKLPGKGKDYMVYNTADKLIMSQDANMRTSSSWAFTKYDKFGRVAYTGISITSLTRQSLQTNVNANANVYEIRKATTFTVSGMPVYYSNVAAPVNVGKILSVNYYDTTPSYNFNPSFPSSILGEPTLTETLTAEGLSTKNLPVMSLVKNIEDDNWTKSYIYYDKKRRAIGSYSINHLGGRTQTESKLDFAGVVQQNITRHKRLNTDTDKVITENFTYDSQNRLLTHTHQVDNNPVEYLSRNTYNELSQLTTKKVGGTVLGGGLQTVDYTYNIRGWITAMNDPANLGSDLFGYKINYNQVEGLETPDALDSSLKVKPRYNGNIAEVSWKTLTEENEPLKRYGYSYDPLNRLTAGFYQKAGNEAAKEYFEKLEYDINGNITRLKRSEGLAAGSTIAMMIDNLKYDYTGNRLTKVTEEQIGNNNGYPYLATPNTIQYDNGLAAGSGNMTSHLDKGISSIQYNYLNLPQKITQNAKITDYLYRADGVKLKKLFGDIETNYLDGFQYKSTKPSESSAGGGIGVEDPEEIAEIKLRMMPTSEGYYDFLSNAYIYNYTDHLGNVRLSYSDSNKDGAIQPRRYFYQQCSGPWDPFNPPICIDSYKPGEIVEVNNYYPFGLLHNYTRTTQNAYQYKYNGKELQETGMYDYGARFYMPEVGKWGVVDPLAEASRRFSPYVYGNNNPVRFIDPDGRLSQSAIQSMLTSPSGTTWYNTGSGFASDGGDRPIDYEGNPIWESNYGGIAQSTGLGSMGEGGGGSPTFEIGIYGKFAQAAFDLLKESMKGQLNLTFKDGMVSGSAVEGVELSEAATTLLEAIKNPDIKVRLETVFGFRYYDANLKTDVFSLGDAFKGSFVYNGKITATNIVSPKITEEFDKFLNSEKGVSFLHAALEAYIGALHFPGKDRNTAYDYSHAEAARIDSRYKDLPSNYIQGGSVQRNTQGRVISETVFFRDINTNKIIIDFGTIKY</sequence>
<dbReference type="PANTHER" id="PTHR32305:SF15">
    <property type="entry name" value="PROTEIN RHSA-RELATED"/>
    <property type="match status" value="1"/>
</dbReference>
<reference evidence="3 4" key="1">
    <citation type="submission" date="2020-04" db="EMBL/GenBank/DDBJ databases">
        <title>Chryseobacterium sp. RJ-7-14 sp. nov., isolated from Jeju soil.</title>
        <authorList>
            <person name="Dahal R.H."/>
            <person name="Chaudhary D.K."/>
        </authorList>
    </citation>
    <scope>NUCLEOTIDE SEQUENCE [LARGE SCALE GENOMIC DNA]</scope>
    <source>
        <strain evidence="3 4">RJ-7-14</strain>
    </source>
</reference>
<keyword evidence="1" id="KW-0732">Signal</keyword>
<dbReference type="Pfam" id="PF20041">
    <property type="entry name" value="DUF6443"/>
    <property type="match status" value="1"/>
</dbReference>
<organism evidence="3 4">
    <name type="scientific">Chryseobacterium cheonjiense</name>
    <dbReference type="NCBI Taxonomy" id="2728845"/>
    <lineage>
        <taxon>Bacteria</taxon>
        <taxon>Pseudomonadati</taxon>
        <taxon>Bacteroidota</taxon>
        <taxon>Flavobacteriia</taxon>
        <taxon>Flavobacteriales</taxon>
        <taxon>Weeksellaceae</taxon>
        <taxon>Chryseobacterium group</taxon>
        <taxon>Chryseobacterium</taxon>
    </lineage>
</organism>
<dbReference type="PANTHER" id="PTHR32305">
    <property type="match status" value="1"/>
</dbReference>
<dbReference type="Gene3D" id="2.180.10.10">
    <property type="entry name" value="RHS repeat-associated core"/>
    <property type="match status" value="1"/>
</dbReference>
<feature type="chain" id="PRO_5031040089" evidence="1">
    <location>
        <begin position="33"/>
        <end position="1248"/>
    </location>
</feature>
<dbReference type="InterPro" id="IPR022385">
    <property type="entry name" value="Rhs_assc_core"/>
</dbReference>
<evidence type="ECO:0000259" key="2">
    <source>
        <dbReference type="Pfam" id="PF20041"/>
    </source>
</evidence>
<keyword evidence="4" id="KW-1185">Reference proteome</keyword>